<keyword evidence="4 8" id="KW-1133">Transmembrane helix</keyword>
<feature type="transmembrane region" description="Helical" evidence="8">
    <location>
        <begin position="144"/>
        <end position="163"/>
    </location>
</feature>
<dbReference type="InterPro" id="IPR029787">
    <property type="entry name" value="Nucleotide_cyclase"/>
</dbReference>
<dbReference type="AlphaFoldDB" id="A0A9N8H760"/>
<keyword evidence="5 8" id="KW-0472">Membrane</keyword>
<keyword evidence="3" id="KW-0547">Nucleotide-binding</keyword>
<feature type="compositionally biased region" description="Basic and acidic residues" evidence="7">
    <location>
        <begin position="33"/>
        <end position="51"/>
    </location>
</feature>
<dbReference type="SUPFAM" id="SSF55073">
    <property type="entry name" value="Nucleotide cyclase"/>
    <property type="match status" value="1"/>
</dbReference>
<evidence type="ECO:0000256" key="8">
    <source>
        <dbReference type="SAM" id="Phobius"/>
    </source>
</evidence>
<evidence type="ECO:0000313" key="11">
    <source>
        <dbReference type="Proteomes" id="UP001153069"/>
    </source>
</evidence>
<keyword evidence="2 8" id="KW-0812">Transmembrane</keyword>
<comment type="subcellular location">
    <subcellularLocation>
        <location evidence="1">Membrane</location>
    </subcellularLocation>
</comment>
<protein>
    <submittedName>
        <fullName evidence="10">Receptor-type guanylate cyclase gcy</fullName>
    </submittedName>
</protein>
<dbReference type="InterPro" id="IPR001054">
    <property type="entry name" value="A/G_cyclase"/>
</dbReference>
<dbReference type="GO" id="GO:0004016">
    <property type="term" value="F:adenylate cyclase activity"/>
    <property type="evidence" value="ECO:0007669"/>
    <property type="project" value="TreeGrafter"/>
</dbReference>
<comment type="caution">
    <text evidence="10">The sequence shown here is derived from an EMBL/GenBank/DDBJ whole genome shotgun (WGS) entry which is preliminary data.</text>
</comment>
<reference evidence="10" key="1">
    <citation type="submission" date="2020-06" db="EMBL/GenBank/DDBJ databases">
        <authorList>
            <consortium name="Plant Systems Biology data submission"/>
        </authorList>
    </citation>
    <scope>NUCLEOTIDE SEQUENCE</scope>
    <source>
        <strain evidence="10">D6</strain>
    </source>
</reference>
<feature type="domain" description="Guanylate cyclase" evidence="9">
    <location>
        <begin position="522"/>
        <end position="656"/>
    </location>
</feature>
<dbReference type="Pfam" id="PF00211">
    <property type="entry name" value="Guanylate_cyc"/>
    <property type="match status" value="1"/>
</dbReference>
<dbReference type="GO" id="GO:0035556">
    <property type="term" value="P:intracellular signal transduction"/>
    <property type="evidence" value="ECO:0007669"/>
    <property type="project" value="InterPro"/>
</dbReference>
<dbReference type="GO" id="GO:0001653">
    <property type="term" value="F:peptide receptor activity"/>
    <property type="evidence" value="ECO:0007669"/>
    <property type="project" value="TreeGrafter"/>
</dbReference>
<sequence length="751" mass="83795">MASTSRAPNTITITTSTNAGNNAFLDEDEDDSQVTHDGDGTQHEHEHNDDEALAHEENRWVFWLRFLTTMVLLSVAIAVCLVVYFQGRASEQNDFEQDFSDLGDKLVTSFESLVDQRFGIIENFAMGETSYANGSWPFVTPPDFFLRAGSLVMLCQLMFIVLVPKVTFDQRPQWDQYVQQNMAWKKEALAFQEGIPVEQVNAPDGIFPVMMNFHYGGPPKPQDGPGPFHPMWNTFPVNNVSIGNVDIYADTFQQPAIDAAYNSGKPSFGKTEDFWQVSEEEKVQFYYFLHAFDHVQYRDDPIATMYYPIFDGYGQDKEVVASFLCTVYWRTYFDGLLPPGSDGIIVILENTCGQQYTYQVDGQYSHFLGHGDLHHAKYDYLGTGAGIESGSATNDVEDVCQYSIRVYPSQQFEDSYRTDTPWIYAVVLAALFLFTSAVFLFYDYMVEKRQKVVMTSAQQSGKLVSDLFPESVRDQLYQARQEQAKARESQAGWQNNNGADLGGAADSIEHKAAIASLYPKTTIFFADLAGFTKWSSSRTPVEVFQLLEALYGAFDKIAMKRRVYKIETIGDCYVAVTGLPKPQDDHAIIMCKFATDCMKQMNIVTASLAESLGEDTAGLAMRVGLHSGPVTAGVLRGQKSRFQLFGDTVNTASRMESNGERDRIHVSPATAEALIARGKGAWLTPREDKIVAKGKGEMQTYWVIVNARTKSTRSAVSSMPPDSTDGLADLPQFENEGMPNGQSMQDSGISI</sequence>
<evidence type="ECO:0000256" key="6">
    <source>
        <dbReference type="ARBA" id="ARBA00023239"/>
    </source>
</evidence>
<evidence type="ECO:0000259" key="9">
    <source>
        <dbReference type="PROSITE" id="PS50125"/>
    </source>
</evidence>
<dbReference type="PROSITE" id="PS50125">
    <property type="entry name" value="GUANYLATE_CYCLASE_2"/>
    <property type="match status" value="1"/>
</dbReference>
<name>A0A9N8H760_9STRA</name>
<feature type="region of interest" description="Disordered" evidence="7">
    <location>
        <begin position="712"/>
        <end position="751"/>
    </location>
</feature>
<organism evidence="10 11">
    <name type="scientific">Seminavis robusta</name>
    <dbReference type="NCBI Taxonomy" id="568900"/>
    <lineage>
        <taxon>Eukaryota</taxon>
        <taxon>Sar</taxon>
        <taxon>Stramenopiles</taxon>
        <taxon>Ochrophyta</taxon>
        <taxon>Bacillariophyta</taxon>
        <taxon>Bacillariophyceae</taxon>
        <taxon>Bacillariophycidae</taxon>
        <taxon>Naviculales</taxon>
        <taxon>Naviculaceae</taxon>
        <taxon>Seminavis</taxon>
    </lineage>
</organism>
<proteinExistence type="predicted"/>
<dbReference type="GO" id="GO:0004383">
    <property type="term" value="F:guanylate cyclase activity"/>
    <property type="evidence" value="ECO:0007669"/>
    <property type="project" value="TreeGrafter"/>
</dbReference>
<dbReference type="SMART" id="SM00044">
    <property type="entry name" value="CYCc"/>
    <property type="match status" value="1"/>
</dbReference>
<evidence type="ECO:0000313" key="10">
    <source>
        <dbReference type="EMBL" id="CAB9504323.1"/>
    </source>
</evidence>
<evidence type="ECO:0000256" key="1">
    <source>
        <dbReference type="ARBA" id="ARBA00004370"/>
    </source>
</evidence>
<keyword evidence="10" id="KW-0675">Receptor</keyword>
<dbReference type="PANTHER" id="PTHR11920">
    <property type="entry name" value="GUANYLYL CYCLASE"/>
    <property type="match status" value="1"/>
</dbReference>
<dbReference type="GO" id="GO:0005886">
    <property type="term" value="C:plasma membrane"/>
    <property type="evidence" value="ECO:0007669"/>
    <property type="project" value="TreeGrafter"/>
</dbReference>
<evidence type="ECO:0000256" key="2">
    <source>
        <dbReference type="ARBA" id="ARBA00022692"/>
    </source>
</evidence>
<gene>
    <name evidence="10" type="ORF">SEMRO_193_G082630.1</name>
</gene>
<evidence type="ECO:0000256" key="4">
    <source>
        <dbReference type="ARBA" id="ARBA00022989"/>
    </source>
</evidence>
<accession>A0A9N8H760</accession>
<keyword evidence="6" id="KW-0456">Lyase</keyword>
<dbReference type="CDD" id="cd07302">
    <property type="entry name" value="CHD"/>
    <property type="match status" value="1"/>
</dbReference>
<dbReference type="Proteomes" id="UP001153069">
    <property type="component" value="Unassembled WGS sequence"/>
</dbReference>
<dbReference type="GO" id="GO:0007168">
    <property type="term" value="P:receptor guanylyl cyclase signaling pathway"/>
    <property type="evidence" value="ECO:0007669"/>
    <property type="project" value="TreeGrafter"/>
</dbReference>
<evidence type="ECO:0000256" key="5">
    <source>
        <dbReference type="ARBA" id="ARBA00023136"/>
    </source>
</evidence>
<dbReference type="GO" id="GO:0000166">
    <property type="term" value="F:nucleotide binding"/>
    <property type="evidence" value="ECO:0007669"/>
    <property type="project" value="UniProtKB-KW"/>
</dbReference>
<feature type="transmembrane region" description="Helical" evidence="8">
    <location>
        <begin position="62"/>
        <end position="85"/>
    </location>
</feature>
<evidence type="ECO:0000256" key="3">
    <source>
        <dbReference type="ARBA" id="ARBA00022741"/>
    </source>
</evidence>
<dbReference type="InterPro" id="IPR050401">
    <property type="entry name" value="Cyclic_nucleotide_synthase"/>
</dbReference>
<feature type="compositionally biased region" description="Polar residues" evidence="7">
    <location>
        <begin position="1"/>
        <end position="21"/>
    </location>
</feature>
<feature type="compositionally biased region" description="Polar residues" evidence="7">
    <location>
        <begin position="712"/>
        <end position="721"/>
    </location>
</feature>
<evidence type="ECO:0000256" key="7">
    <source>
        <dbReference type="SAM" id="MobiDB-lite"/>
    </source>
</evidence>
<feature type="region of interest" description="Disordered" evidence="7">
    <location>
        <begin position="1"/>
        <end position="51"/>
    </location>
</feature>
<dbReference type="Gene3D" id="3.30.70.1230">
    <property type="entry name" value="Nucleotide cyclase"/>
    <property type="match status" value="1"/>
</dbReference>
<dbReference type="EMBL" id="CAICTM010000192">
    <property type="protein sequence ID" value="CAB9504323.1"/>
    <property type="molecule type" value="Genomic_DNA"/>
</dbReference>
<feature type="compositionally biased region" description="Polar residues" evidence="7">
    <location>
        <begin position="740"/>
        <end position="751"/>
    </location>
</feature>
<keyword evidence="11" id="KW-1185">Reference proteome</keyword>
<dbReference type="PANTHER" id="PTHR11920:SF335">
    <property type="entry name" value="GUANYLATE CYCLASE"/>
    <property type="match status" value="1"/>
</dbReference>
<feature type="transmembrane region" description="Helical" evidence="8">
    <location>
        <begin position="422"/>
        <end position="442"/>
    </location>
</feature>